<name>A0A5E4RF87_9BURK</name>
<dbReference type="InterPro" id="IPR037171">
    <property type="entry name" value="NagB/RpiA_transferase-like"/>
</dbReference>
<evidence type="ECO:0000259" key="1">
    <source>
        <dbReference type="Pfam" id="PF02589"/>
    </source>
</evidence>
<dbReference type="PANTHER" id="PTHR43682">
    <property type="entry name" value="LACTATE UTILIZATION PROTEIN C"/>
    <property type="match status" value="1"/>
</dbReference>
<dbReference type="Gene3D" id="3.40.50.10420">
    <property type="entry name" value="NagB/RpiA/CoA transferase-like"/>
    <property type="match status" value="1"/>
</dbReference>
<dbReference type="RefSeq" id="WP_150583241.1">
    <property type="nucleotide sequence ID" value="NZ_CABPSE010000001.1"/>
</dbReference>
<dbReference type="InterPro" id="IPR003741">
    <property type="entry name" value="LUD_dom"/>
</dbReference>
<gene>
    <name evidence="2" type="ORF">PCO31111_00155</name>
</gene>
<evidence type="ECO:0000313" key="3">
    <source>
        <dbReference type="Proteomes" id="UP000383971"/>
    </source>
</evidence>
<dbReference type="PANTHER" id="PTHR43682:SF1">
    <property type="entry name" value="LACTATE UTILIZATION PROTEIN C"/>
    <property type="match status" value="1"/>
</dbReference>
<protein>
    <recommendedName>
        <fullName evidence="1">LUD domain-containing protein</fullName>
    </recommendedName>
</protein>
<proteinExistence type="predicted"/>
<accession>A0A5E4RF87</accession>
<dbReference type="EMBL" id="CABPSE010000001">
    <property type="protein sequence ID" value="VVD61980.1"/>
    <property type="molecule type" value="Genomic_DNA"/>
</dbReference>
<keyword evidence="3" id="KW-1185">Reference proteome</keyword>
<dbReference type="AlphaFoldDB" id="A0A5E4RF87"/>
<feature type="domain" description="LUD" evidence="1">
    <location>
        <begin position="109"/>
        <end position="206"/>
    </location>
</feature>
<reference evidence="2 3" key="1">
    <citation type="submission" date="2019-08" db="EMBL/GenBank/DDBJ databases">
        <authorList>
            <person name="Peeters C."/>
        </authorList>
    </citation>
    <scope>NUCLEOTIDE SEQUENCE [LARGE SCALE GENOMIC DNA]</scope>
    <source>
        <strain evidence="2 3">LMG 31111</strain>
    </source>
</reference>
<sequence length="209" mass="22425">MSTSREAFLVRVRAAQRVALRDDDRPAEGAREPFPLPALPVFETPGGDRCERFGNNLVAMGGKLATLGNAQALAAWLTERFPGVTPVTATSEAVSAQPLDVLRAPASLHDVDVGIVRARFGVAETGSVWLSEREYGVNALGYLVQHLVVLLDPRDIVDGLQDIYRRPDFALARYAVLVTGPSATADIEGVLIQGAQGVRSLTVVLLPRD</sequence>
<dbReference type="InterPro" id="IPR024185">
    <property type="entry name" value="FTHF_cligase-like_sf"/>
</dbReference>
<evidence type="ECO:0000313" key="2">
    <source>
        <dbReference type="EMBL" id="VVD61980.1"/>
    </source>
</evidence>
<dbReference type="SUPFAM" id="SSF100950">
    <property type="entry name" value="NagB/RpiA/CoA transferase-like"/>
    <property type="match status" value="1"/>
</dbReference>
<dbReference type="Pfam" id="PF02589">
    <property type="entry name" value="LUD_dom"/>
    <property type="match status" value="1"/>
</dbReference>
<organism evidence="2 3">
    <name type="scientific">Pandoraea communis</name>
    <dbReference type="NCBI Taxonomy" id="2508297"/>
    <lineage>
        <taxon>Bacteria</taxon>
        <taxon>Pseudomonadati</taxon>
        <taxon>Pseudomonadota</taxon>
        <taxon>Betaproteobacteria</taxon>
        <taxon>Burkholderiales</taxon>
        <taxon>Burkholderiaceae</taxon>
        <taxon>Pandoraea</taxon>
    </lineage>
</organism>
<dbReference type="Proteomes" id="UP000383971">
    <property type="component" value="Unassembled WGS sequence"/>
</dbReference>